<dbReference type="OrthoDB" id="9785408at2"/>
<dbReference type="EMBL" id="CP042467">
    <property type="protein sequence ID" value="QED26441.1"/>
    <property type="molecule type" value="Genomic_DNA"/>
</dbReference>
<evidence type="ECO:0000313" key="3">
    <source>
        <dbReference type="Proteomes" id="UP000321595"/>
    </source>
</evidence>
<dbReference type="InterPro" id="IPR050471">
    <property type="entry name" value="AB_hydrolase"/>
</dbReference>
<gene>
    <name evidence="2" type="ORF">FRD01_04090</name>
</gene>
<accession>A0A5B8XMN7</accession>
<dbReference type="Proteomes" id="UP000321595">
    <property type="component" value="Chromosome"/>
</dbReference>
<dbReference type="KEGG" id="bbae:FRD01_04090"/>
<keyword evidence="2" id="KW-0378">Hydrolase</keyword>
<dbReference type="PRINTS" id="PR00412">
    <property type="entry name" value="EPOXHYDRLASE"/>
</dbReference>
<dbReference type="PANTHER" id="PTHR43433:SF5">
    <property type="entry name" value="AB HYDROLASE-1 DOMAIN-CONTAINING PROTEIN"/>
    <property type="match status" value="1"/>
</dbReference>
<dbReference type="PRINTS" id="PR00111">
    <property type="entry name" value="ABHYDROLASE"/>
</dbReference>
<dbReference type="GO" id="GO:0016787">
    <property type="term" value="F:hydrolase activity"/>
    <property type="evidence" value="ECO:0007669"/>
    <property type="project" value="UniProtKB-KW"/>
</dbReference>
<proteinExistence type="predicted"/>
<dbReference type="Gene3D" id="3.40.50.1820">
    <property type="entry name" value="alpha/beta hydrolase"/>
    <property type="match status" value="1"/>
</dbReference>
<dbReference type="InterPro" id="IPR000639">
    <property type="entry name" value="Epox_hydrolase-like"/>
</dbReference>
<dbReference type="Pfam" id="PF12697">
    <property type="entry name" value="Abhydrolase_6"/>
    <property type="match status" value="1"/>
</dbReference>
<name>A0A5B8XMN7_9DELT</name>
<dbReference type="SUPFAM" id="SSF53474">
    <property type="entry name" value="alpha/beta-Hydrolases"/>
    <property type="match status" value="1"/>
</dbReference>
<sequence length="301" mass="33150">MKNLVTSNSIQKGTRRMAFERTLVKVSNLGPESKLTKIEARMLAPNGLNYELYEGPNDTVVFLNGMSQSTLHWKSQARAFQSKFQVLTYDAQGQGDSPLSDVKLTLETHSKDLAELLDHIGAERVHLVGFSHGARVALQFAVDFPERVKSLVLCSATATPNALSRTIIRSWREILERGGVQAMSWAALPTILGNRFLEQNEHLLGGIIKASEQRNSRDGLMALLEGMQSYPDLSELARQVSAPTLVISADGDLLVTRDGAQELARLTKGRHVEVKGVGHTIPIEAPEEFRELVLGFLSEHA</sequence>
<evidence type="ECO:0000259" key="1">
    <source>
        <dbReference type="Pfam" id="PF12697"/>
    </source>
</evidence>
<dbReference type="PANTHER" id="PTHR43433">
    <property type="entry name" value="HYDROLASE, ALPHA/BETA FOLD FAMILY PROTEIN"/>
    <property type="match status" value="1"/>
</dbReference>
<feature type="domain" description="AB hydrolase-1" evidence="1">
    <location>
        <begin position="60"/>
        <end position="291"/>
    </location>
</feature>
<keyword evidence="3" id="KW-1185">Reference proteome</keyword>
<protein>
    <submittedName>
        <fullName evidence="2">Alpha/beta hydrolase</fullName>
    </submittedName>
</protein>
<dbReference type="AlphaFoldDB" id="A0A5B8XMN7"/>
<reference evidence="2 3" key="1">
    <citation type="submission" date="2019-08" db="EMBL/GenBank/DDBJ databases">
        <authorList>
            <person name="Liang Q."/>
        </authorList>
    </citation>
    <scope>NUCLEOTIDE SEQUENCE [LARGE SCALE GENOMIC DNA]</scope>
    <source>
        <strain evidence="2 3">V1718</strain>
    </source>
</reference>
<dbReference type="InterPro" id="IPR000073">
    <property type="entry name" value="AB_hydrolase_1"/>
</dbReference>
<dbReference type="InterPro" id="IPR029058">
    <property type="entry name" value="AB_hydrolase_fold"/>
</dbReference>
<evidence type="ECO:0000313" key="2">
    <source>
        <dbReference type="EMBL" id="QED26441.1"/>
    </source>
</evidence>
<organism evidence="2 3">
    <name type="scientific">Microvenator marinus</name>
    <dbReference type="NCBI Taxonomy" id="2600177"/>
    <lineage>
        <taxon>Bacteria</taxon>
        <taxon>Deltaproteobacteria</taxon>
        <taxon>Bradymonadales</taxon>
        <taxon>Microvenatoraceae</taxon>
        <taxon>Microvenator</taxon>
    </lineage>
</organism>